<accession>A0ABR2UZL0</accession>
<organism evidence="2 3">
    <name type="scientific">Seiridium unicorne</name>
    <dbReference type="NCBI Taxonomy" id="138068"/>
    <lineage>
        <taxon>Eukaryota</taxon>
        <taxon>Fungi</taxon>
        <taxon>Dikarya</taxon>
        <taxon>Ascomycota</taxon>
        <taxon>Pezizomycotina</taxon>
        <taxon>Sordariomycetes</taxon>
        <taxon>Xylariomycetidae</taxon>
        <taxon>Amphisphaeriales</taxon>
        <taxon>Sporocadaceae</taxon>
        <taxon>Seiridium</taxon>
    </lineage>
</organism>
<dbReference type="Proteomes" id="UP001408356">
    <property type="component" value="Unassembled WGS sequence"/>
</dbReference>
<feature type="compositionally biased region" description="Basic and acidic residues" evidence="1">
    <location>
        <begin position="1"/>
        <end position="11"/>
    </location>
</feature>
<keyword evidence="3" id="KW-1185">Reference proteome</keyword>
<sequence>MDAPQDKKDLPHLGGYSAPPALPDQVQPWKKWFGANDLDTNKQNPDDTKPQQCKGNTQAATNIVRIRLAILRTSTSEDAPIV</sequence>
<evidence type="ECO:0000313" key="3">
    <source>
        <dbReference type="Proteomes" id="UP001408356"/>
    </source>
</evidence>
<comment type="caution">
    <text evidence="2">The sequence shown here is derived from an EMBL/GenBank/DDBJ whole genome shotgun (WGS) entry which is preliminary data.</text>
</comment>
<protein>
    <submittedName>
        <fullName evidence="2">Uncharacterized protein</fullName>
    </submittedName>
</protein>
<reference evidence="2 3" key="1">
    <citation type="journal article" date="2024" name="J. Plant Pathol.">
        <title>Sequence and assembly of the genome of Seiridium unicorne, isolate CBS 538.82, causal agent of cypress canker disease.</title>
        <authorList>
            <person name="Scali E."/>
            <person name="Rocca G.D."/>
            <person name="Danti R."/>
            <person name="Garbelotto M."/>
            <person name="Barberini S."/>
            <person name="Baroncelli R."/>
            <person name="Emiliani G."/>
        </authorList>
    </citation>
    <scope>NUCLEOTIDE SEQUENCE [LARGE SCALE GENOMIC DNA]</scope>
    <source>
        <strain evidence="2 3">BM-138-508</strain>
    </source>
</reference>
<dbReference type="EMBL" id="JARVKF010000257">
    <property type="protein sequence ID" value="KAK9420143.1"/>
    <property type="molecule type" value="Genomic_DNA"/>
</dbReference>
<gene>
    <name evidence="2" type="ORF">SUNI508_06671</name>
</gene>
<proteinExistence type="predicted"/>
<evidence type="ECO:0000256" key="1">
    <source>
        <dbReference type="SAM" id="MobiDB-lite"/>
    </source>
</evidence>
<feature type="region of interest" description="Disordered" evidence="1">
    <location>
        <begin position="1"/>
        <end position="56"/>
    </location>
</feature>
<evidence type="ECO:0000313" key="2">
    <source>
        <dbReference type="EMBL" id="KAK9420143.1"/>
    </source>
</evidence>
<name>A0ABR2UZL0_9PEZI</name>